<feature type="coiled-coil region" evidence="1">
    <location>
        <begin position="640"/>
        <end position="667"/>
    </location>
</feature>
<evidence type="ECO:0000313" key="2">
    <source>
        <dbReference type="EMBL" id="SDN58758.1"/>
    </source>
</evidence>
<dbReference type="AlphaFoldDB" id="A0A1H0CLJ4"/>
<dbReference type="OrthoDB" id="5410879at2"/>
<reference evidence="2 3" key="1">
    <citation type="submission" date="2016-10" db="EMBL/GenBank/DDBJ databases">
        <authorList>
            <person name="de Groot N.N."/>
        </authorList>
    </citation>
    <scope>NUCLEOTIDE SEQUENCE [LARGE SCALE GENOMIC DNA]</scope>
    <source>
        <strain evidence="2 3">DSM 15269</strain>
    </source>
</reference>
<gene>
    <name evidence="2" type="ORF">SAMN04488516_10397</name>
</gene>
<dbReference type="Proteomes" id="UP000199602">
    <property type="component" value="Unassembled WGS sequence"/>
</dbReference>
<proteinExistence type="predicted"/>
<keyword evidence="3" id="KW-1185">Reference proteome</keyword>
<dbReference type="EMBL" id="FNIN01000003">
    <property type="protein sequence ID" value="SDN58758.1"/>
    <property type="molecule type" value="Genomic_DNA"/>
</dbReference>
<dbReference type="CDD" id="cd06339">
    <property type="entry name" value="PBP1_YraM_LppC_lipoprotein-like"/>
    <property type="match status" value="1"/>
</dbReference>
<protein>
    <recommendedName>
        <fullName evidence="4">Leucine-binding protein domain-containing protein</fullName>
    </recommendedName>
</protein>
<dbReference type="STRING" id="206665.SAMN04488516_10397"/>
<dbReference type="SUPFAM" id="SSF53822">
    <property type="entry name" value="Periplasmic binding protein-like I"/>
    <property type="match status" value="1"/>
</dbReference>
<dbReference type="Gene3D" id="3.40.50.2300">
    <property type="match status" value="1"/>
</dbReference>
<evidence type="ECO:0000256" key="1">
    <source>
        <dbReference type="SAM" id="Coils"/>
    </source>
</evidence>
<evidence type="ECO:0008006" key="4">
    <source>
        <dbReference type="Google" id="ProtNLM"/>
    </source>
</evidence>
<dbReference type="RefSeq" id="WP_092064245.1">
    <property type="nucleotide sequence ID" value="NZ_FNIN01000003.1"/>
</dbReference>
<evidence type="ECO:0000313" key="3">
    <source>
        <dbReference type="Proteomes" id="UP000199602"/>
    </source>
</evidence>
<dbReference type="InterPro" id="IPR028082">
    <property type="entry name" value="Peripla_BP_I"/>
</dbReference>
<accession>A0A1H0CLJ4</accession>
<sequence length="671" mass="77610">MLYSITKIFKLILVVLCIVIFSGCGKKFITAPTIYENKKELQAQQALENKEWLKSKQLFSQLLNTPNLGPEKKSIYLKGLAISYFHTNDCFNASHSIKTIFSINPSMQNDWELNKILFLCMQKNYGNSTAEEHILRLCLDKNRNWELRQNATLFLFDFYLKQEKALEAILSLKEISQNTPQEHLGELEESLFNFLKQKDFKSLEKLKENCSTQSSFPENVILFSYFYILSKDNPTNWPFCWSRLKSILRQNTLHSLLFSELVTQLEEKWGTPEQELVLLLPLSGPYAHFGWQIFKGASLAQWQLMSEGQSLKIKVINSFSNNWIKELENSSGQIVGGPIAPNKISKVFENNLEKEKIFFVFSPKVKEEGKTIWRFFPSSRDQIRALLNTCTYKLGISRFAILYPEENYGKKMAKIFLQEISNSTYNETNATVTGLLSYPATNPKKWGEKVAKFLGIEANTSEEELDPNSEEKKQNKEIFPEPDFDAVFIPDSFSRVRAMIPYFFFYNEPTLYFLGPALWDNSSPLSSLEKNYFALSMYPGPWWDSNPSAATSLLQHLLDSSAQGKANFWVALGFDFVRFFASLPQLNINLPPAEINKFLQKAKDFNWSMAPFSWNESGLATQKLYLFSVLSKNKKLLDLKKIQKIRKERIEKKIQQKETQKNNEEKTNVSF</sequence>
<keyword evidence="1" id="KW-0175">Coiled coil</keyword>
<organism evidence="2 3">
    <name type="scientific">Desulfonauticus submarinus</name>
    <dbReference type="NCBI Taxonomy" id="206665"/>
    <lineage>
        <taxon>Bacteria</taxon>
        <taxon>Pseudomonadati</taxon>
        <taxon>Thermodesulfobacteriota</taxon>
        <taxon>Desulfovibrionia</taxon>
        <taxon>Desulfovibrionales</taxon>
        <taxon>Desulfonauticaceae</taxon>
        <taxon>Desulfonauticus</taxon>
    </lineage>
</organism>
<dbReference type="PROSITE" id="PS51257">
    <property type="entry name" value="PROKAR_LIPOPROTEIN"/>
    <property type="match status" value="1"/>
</dbReference>
<name>A0A1H0CLJ4_9BACT</name>